<sequence>VRPDLVTFDPTDLQHVIESKYMMVRDALNAAVPELLGKLEDPELQRLVKQAREKDETKFVASFWNMGTHSGIRDLRTDQLGKLVTVCGTVTRTTEMKPELLVGTYQCNVCSREVSGVVQQFKCTMPVACPGRNCGNRTSWTLLAESRTTRWGDWQRIRLQESEKEVPAGSMPRSMDVIVRDECCDRCKPGDKVHITGSLIVVPDVPSMMNPSELTQQTRRSLNTRSDSSFSDGVKGLSGMGNRDLTYKLSFFGGYIEMDSEFGPEAEEEDARTEAGLFLTQNERDRFMAIRNRSDCFDRLASMIAPGIEGHLE</sequence>
<keyword evidence="1" id="KW-0131">Cell cycle</keyword>
<dbReference type="Gene3D" id="2.40.50.140">
    <property type="entry name" value="Nucleic acid-binding proteins"/>
    <property type="match status" value="1"/>
</dbReference>
<dbReference type="PANTHER" id="PTHR11630">
    <property type="entry name" value="DNA REPLICATION LICENSING FACTOR MCM FAMILY MEMBER"/>
    <property type="match status" value="1"/>
</dbReference>
<dbReference type="Pfam" id="PF17207">
    <property type="entry name" value="MCM_OB"/>
    <property type="match status" value="1"/>
</dbReference>
<keyword evidence="1" id="KW-0235">DNA replication</keyword>
<dbReference type="PRINTS" id="PR01662">
    <property type="entry name" value="MCMPROTEIN6"/>
</dbReference>
<organism evidence="4 5">
    <name type="scientific">Prorocentrum cordatum</name>
    <dbReference type="NCBI Taxonomy" id="2364126"/>
    <lineage>
        <taxon>Eukaryota</taxon>
        <taxon>Sar</taxon>
        <taxon>Alveolata</taxon>
        <taxon>Dinophyceae</taxon>
        <taxon>Prorocentrales</taxon>
        <taxon>Prorocentraceae</taxon>
        <taxon>Prorocentrum</taxon>
    </lineage>
</organism>
<keyword evidence="1" id="KW-0067">ATP-binding</keyword>
<dbReference type="InterPro" id="IPR008049">
    <property type="entry name" value="MCM6"/>
</dbReference>
<name>A0ABN9Q9B8_9DINO</name>
<dbReference type="Gene3D" id="2.20.28.10">
    <property type="match status" value="1"/>
</dbReference>
<comment type="catalytic activity">
    <reaction evidence="1">
        <text>ATP + H2O = ADP + phosphate + H(+)</text>
        <dbReference type="Rhea" id="RHEA:13065"/>
        <dbReference type="ChEBI" id="CHEBI:15377"/>
        <dbReference type="ChEBI" id="CHEBI:15378"/>
        <dbReference type="ChEBI" id="CHEBI:30616"/>
        <dbReference type="ChEBI" id="CHEBI:43474"/>
        <dbReference type="ChEBI" id="CHEBI:456216"/>
        <dbReference type="EC" id="3.6.4.12"/>
    </reaction>
</comment>
<dbReference type="SMART" id="SM00350">
    <property type="entry name" value="MCM"/>
    <property type="match status" value="1"/>
</dbReference>
<feature type="non-terminal residue" evidence="4">
    <location>
        <position position="313"/>
    </location>
</feature>
<evidence type="ECO:0000259" key="3">
    <source>
        <dbReference type="Pfam" id="PF17207"/>
    </source>
</evidence>
<evidence type="ECO:0000256" key="1">
    <source>
        <dbReference type="RuleBase" id="RU368064"/>
    </source>
</evidence>
<comment type="similarity">
    <text evidence="1">Belongs to the MCM family.</text>
</comment>
<feature type="domain" description="MCM OB" evidence="3">
    <location>
        <begin position="72"/>
        <end position="202"/>
    </location>
</feature>
<dbReference type="Proteomes" id="UP001189429">
    <property type="component" value="Unassembled WGS sequence"/>
</dbReference>
<feature type="region of interest" description="Disordered" evidence="2">
    <location>
        <begin position="207"/>
        <end position="235"/>
    </location>
</feature>
<evidence type="ECO:0000256" key="2">
    <source>
        <dbReference type="SAM" id="MobiDB-lite"/>
    </source>
</evidence>
<keyword evidence="1" id="KW-0547">Nucleotide-binding</keyword>
<dbReference type="EMBL" id="CAUYUJ010002258">
    <property type="protein sequence ID" value="CAK0799962.1"/>
    <property type="molecule type" value="Genomic_DNA"/>
</dbReference>
<comment type="function">
    <text evidence="1">Acts as component of the MCM2-7 complex (MCM complex) which is the replicative helicase essential for 'once per cell cycle' DNA replication initiation and elongation in eukaryotic cells. The active ATPase sites in the MCM2-7 ring are formed through the interaction surfaces of two neighboring subunits such that a critical structure of a conserved arginine finger motif is provided in trans relative to the ATP-binding site of the Walker A box of the adjacent subunit. The six ATPase active sites, however, are likely to contribute differentially to the complex helicase activity.</text>
</comment>
<dbReference type="InterPro" id="IPR033762">
    <property type="entry name" value="MCM_OB"/>
</dbReference>
<feature type="non-terminal residue" evidence="4">
    <location>
        <position position="1"/>
    </location>
</feature>
<dbReference type="InterPro" id="IPR012340">
    <property type="entry name" value="NA-bd_OB-fold"/>
</dbReference>
<comment type="subcellular location">
    <subcellularLocation>
        <location evidence="1">Nucleus</location>
    </subcellularLocation>
</comment>
<evidence type="ECO:0000313" key="4">
    <source>
        <dbReference type="EMBL" id="CAK0799962.1"/>
    </source>
</evidence>
<dbReference type="SUPFAM" id="SSF50249">
    <property type="entry name" value="Nucleic acid-binding proteins"/>
    <property type="match status" value="1"/>
</dbReference>
<accession>A0ABN9Q9B8</accession>
<reference evidence="4" key="1">
    <citation type="submission" date="2023-10" db="EMBL/GenBank/DDBJ databases">
        <authorList>
            <person name="Chen Y."/>
            <person name="Shah S."/>
            <person name="Dougan E. K."/>
            <person name="Thang M."/>
            <person name="Chan C."/>
        </authorList>
    </citation>
    <scope>NUCLEOTIDE SEQUENCE [LARGE SCALE GENOMIC DNA]</scope>
</reference>
<proteinExistence type="inferred from homology"/>
<feature type="compositionally biased region" description="Polar residues" evidence="2">
    <location>
        <begin position="209"/>
        <end position="231"/>
    </location>
</feature>
<keyword evidence="5" id="KW-1185">Reference proteome</keyword>
<dbReference type="EC" id="3.6.4.12" evidence="1"/>
<dbReference type="PANTHER" id="PTHR11630:SF43">
    <property type="entry name" value="DNA REPLICATION LICENSING FACTOR MCM6"/>
    <property type="match status" value="1"/>
</dbReference>
<protein>
    <recommendedName>
        <fullName evidence="1">DNA replication licensing factor MCM6</fullName>
        <ecNumber evidence="1">3.6.4.12</ecNumber>
    </recommendedName>
</protein>
<comment type="caution">
    <text evidence="4">The sequence shown here is derived from an EMBL/GenBank/DDBJ whole genome shotgun (WGS) entry which is preliminary data.</text>
</comment>
<comment type="subunit">
    <text evidence="1">Component of the MCM2-7 complex.</text>
</comment>
<dbReference type="InterPro" id="IPR031327">
    <property type="entry name" value="MCM"/>
</dbReference>
<evidence type="ECO:0000313" key="5">
    <source>
        <dbReference type="Proteomes" id="UP001189429"/>
    </source>
</evidence>
<keyword evidence="1" id="KW-0238">DNA-binding</keyword>
<keyword evidence="1" id="KW-0378">Hydrolase</keyword>
<keyword evidence="1" id="KW-0347">Helicase</keyword>
<gene>
    <name evidence="4" type="ORF">PCOR1329_LOCUS8260</name>
</gene>